<evidence type="ECO:0000313" key="1">
    <source>
        <dbReference type="EMBL" id="KAF2472812.1"/>
    </source>
</evidence>
<sequence length="969" mass="107966">MTKRHACDTHSPRAERAARTKRRRATSTASTTSVQTPVKRARKRATLSKAPAKKPASFPTLDGAPESASKVEFVDRHGIAEIIHERFSGDAAKKRASLKRLQNLYHGKKFPQEMAEQERNWYIEMQRELSSCKDEGQISFKGLYPSLRQTVIESIHTEAKLSKNYSNNYDPVVRLLNLSFDDLDTILYENSKIWDNDNVPPHLQELKRLAPDDPINPDTPPPGEVKKAFRYLRKEGLPGSLLGEWQFWRDRVDLKEDREVMGELGNARKRENVELQAQLLAAAMMVSTAGTVFGTVTGTLRAAEGDENMPVLIQPGRIKIQVTEAKRQRRAVGWKENQASQDPDTTGTVDAPKECPKEAVNITAGPHPLKRPARESPAPIPREGLNSFDPMDSLQQRVAQPPSQPYDRPSAFSLLNLSTLASANQPMVGASAGAYSQGHSEQMAHLQLEDPMSSMKIPAAPARQASNILELAIETQKCGHSQQPTDPHTQCHGLSFHKDYMPVSRAGLAQGGTTATEQYGYPHLPMESGTETSNPLVAPQHVSTAVSQSLHMPAEITVQNQNRVQPPLPPSLTRNTSPSSLGPILKFPTSAQLWQTRNYLPQRRVTPIPPPHPKHQHQQPRAPTPNNINTFNASTGEGDAIQRPKTKLLQQDSYPLSSNIPYFPTNQLYPRLRSEAQPQPRTPRLNFPNLVYMHPGHHALVSSFPPSPVAAIATATTTVVHRKSGSGSGSRLGLREKEAEIHSLQRRGVKGDQGSQEGKSGQGVRGERGRGGRGRGASYPRTPQEFFSQVQQARLRNQMKVSESENQQQHSPQQQQRYVPNYTHTPGGRATGQHPTPKIHRHGGRYKHIQSQVRPHHQHHHHPQNCTHNHHHHHQQNHARHFSHPALPFPSSTRHTHHIPIAPRLQLPTQPQFLRTSSQAQVAFSHFPPVPPATLHSADDASRPPTSQLERDGTRRIELDYPNGWKRAG</sequence>
<accession>A0ACB6R2S8</accession>
<keyword evidence="2" id="KW-1185">Reference proteome</keyword>
<proteinExistence type="predicted"/>
<reference evidence="1" key="1">
    <citation type="journal article" date="2020" name="Stud. Mycol.">
        <title>101 Dothideomycetes genomes: a test case for predicting lifestyles and emergence of pathogens.</title>
        <authorList>
            <person name="Haridas S."/>
            <person name="Albert R."/>
            <person name="Binder M."/>
            <person name="Bloem J."/>
            <person name="Labutti K."/>
            <person name="Salamov A."/>
            <person name="Andreopoulos B."/>
            <person name="Baker S."/>
            <person name="Barry K."/>
            <person name="Bills G."/>
            <person name="Bluhm B."/>
            <person name="Cannon C."/>
            <person name="Castanera R."/>
            <person name="Culley D."/>
            <person name="Daum C."/>
            <person name="Ezra D."/>
            <person name="Gonzalez J."/>
            <person name="Henrissat B."/>
            <person name="Kuo A."/>
            <person name="Liang C."/>
            <person name="Lipzen A."/>
            <person name="Lutzoni F."/>
            <person name="Magnuson J."/>
            <person name="Mondo S."/>
            <person name="Nolan M."/>
            <person name="Ohm R."/>
            <person name="Pangilinan J."/>
            <person name="Park H.-J."/>
            <person name="Ramirez L."/>
            <person name="Alfaro M."/>
            <person name="Sun H."/>
            <person name="Tritt A."/>
            <person name="Yoshinaga Y."/>
            <person name="Zwiers L.-H."/>
            <person name="Turgeon B."/>
            <person name="Goodwin S."/>
            <person name="Spatafora J."/>
            <person name="Crous P."/>
            <person name="Grigoriev I."/>
        </authorList>
    </citation>
    <scope>NUCLEOTIDE SEQUENCE</scope>
    <source>
        <strain evidence="1">ATCC 200398</strain>
    </source>
</reference>
<dbReference type="Proteomes" id="UP000799755">
    <property type="component" value="Unassembled WGS sequence"/>
</dbReference>
<organism evidence="1 2">
    <name type="scientific">Lindgomyces ingoldianus</name>
    <dbReference type="NCBI Taxonomy" id="673940"/>
    <lineage>
        <taxon>Eukaryota</taxon>
        <taxon>Fungi</taxon>
        <taxon>Dikarya</taxon>
        <taxon>Ascomycota</taxon>
        <taxon>Pezizomycotina</taxon>
        <taxon>Dothideomycetes</taxon>
        <taxon>Pleosporomycetidae</taxon>
        <taxon>Pleosporales</taxon>
        <taxon>Lindgomycetaceae</taxon>
        <taxon>Lindgomyces</taxon>
    </lineage>
</organism>
<gene>
    <name evidence="1" type="ORF">BDR25DRAFT_366021</name>
</gene>
<evidence type="ECO:0000313" key="2">
    <source>
        <dbReference type="Proteomes" id="UP000799755"/>
    </source>
</evidence>
<name>A0ACB6R2S8_9PLEO</name>
<comment type="caution">
    <text evidence="1">The sequence shown here is derived from an EMBL/GenBank/DDBJ whole genome shotgun (WGS) entry which is preliminary data.</text>
</comment>
<protein>
    <submittedName>
        <fullName evidence="1">Uncharacterized protein</fullName>
    </submittedName>
</protein>
<dbReference type="EMBL" id="MU003501">
    <property type="protein sequence ID" value="KAF2472812.1"/>
    <property type="molecule type" value="Genomic_DNA"/>
</dbReference>